<name>A0A1E7RDI4_9GAMM</name>
<gene>
    <name evidence="4" type="ORF">BJI46_09905</name>
</gene>
<comment type="caution">
    <text evidence="4">The sequence shown here is derived from an EMBL/GenBank/DDBJ whole genome shotgun (WGS) entry which is preliminary data.</text>
</comment>
<dbReference type="PANTHER" id="PTHR21342:SF0">
    <property type="entry name" value="BIFUNCTIONAL NMN ADENYLYLTRANSFERASE_NUDIX HYDROLASE"/>
    <property type="match status" value="1"/>
</dbReference>
<sequence length="191" mass="22278">MLAEKKQFDDLVFIGRFQPFHIAHREVIDIALSISQSVVLVLGSAQDERTIKNPFTVAERQRMILSGFSKQDAKRLKFVPIIDLYNDEKWVNAVTNGVNMVVAKTNKVGLIGHFKDDSSYYLKLFPQWPLVELPNLKNALSATPLREKYYRGEIDQQKFTPEVQLFLQEFQHTQIYQQLRQHFQHQDESVI</sequence>
<dbReference type="Proteomes" id="UP000185895">
    <property type="component" value="Unassembled WGS sequence"/>
</dbReference>
<keyword evidence="2 4" id="KW-0548">Nucleotidyltransferase</keyword>
<proteinExistence type="predicted"/>
<evidence type="ECO:0000256" key="2">
    <source>
        <dbReference type="ARBA" id="ARBA00022695"/>
    </source>
</evidence>
<reference evidence="4 5" key="1">
    <citation type="submission" date="2016-09" db="EMBL/GenBank/DDBJ databases">
        <authorList>
            <person name="Capua I."/>
            <person name="De Benedictis P."/>
            <person name="Joannis T."/>
            <person name="Lombin L.H."/>
            <person name="Cattoli G."/>
        </authorList>
    </citation>
    <scope>NUCLEOTIDE SEQUENCE [LARGE SCALE GENOMIC DNA]</scope>
    <source>
        <strain evidence="4 5">ANC 4671</strain>
    </source>
</reference>
<dbReference type="Gene3D" id="3.40.50.620">
    <property type="entry name" value="HUPs"/>
    <property type="match status" value="1"/>
</dbReference>
<dbReference type="AlphaFoldDB" id="A0A1E7RDI4"/>
<dbReference type="InterPro" id="IPR004821">
    <property type="entry name" value="Cyt_trans-like"/>
</dbReference>
<evidence type="ECO:0000259" key="3">
    <source>
        <dbReference type="Pfam" id="PF01467"/>
    </source>
</evidence>
<evidence type="ECO:0000313" key="5">
    <source>
        <dbReference type="Proteomes" id="UP000185895"/>
    </source>
</evidence>
<dbReference type="OrthoDB" id="542521at2"/>
<dbReference type="PANTHER" id="PTHR21342">
    <property type="entry name" value="PHOSPHOPANTETHEINE ADENYLYLTRANSFERASE"/>
    <property type="match status" value="1"/>
</dbReference>
<accession>A0A1E7RDI4</accession>
<feature type="domain" description="Cytidyltransferase-like" evidence="3">
    <location>
        <begin position="12"/>
        <end position="65"/>
    </location>
</feature>
<protein>
    <submittedName>
        <fullName evidence="4">Nicotinamide-nucleotide adenylyltransferase</fullName>
    </submittedName>
</protein>
<evidence type="ECO:0000256" key="1">
    <source>
        <dbReference type="ARBA" id="ARBA00022679"/>
    </source>
</evidence>
<dbReference type="RefSeq" id="WP_070069120.1">
    <property type="nucleotide sequence ID" value="NZ_MKKK01000009.1"/>
</dbReference>
<dbReference type="NCBIfam" id="NF010365">
    <property type="entry name" value="PRK13793.1"/>
    <property type="match status" value="1"/>
</dbReference>
<dbReference type="Pfam" id="PF01467">
    <property type="entry name" value="CTP_transf_like"/>
    <property type="match status" value="1"/>
</dbReference>
<dbReference type="InterPro" id="IPR014729">
    <property type="entry name" value="Rossmann-like_a/b/a_fold"/>
</dbReference>
<dbReference type="GO" id="GO:0016779">
    <property type="term" value="F:nucleotidyltransferase activity"/>
    <property type="evidence" value="ECO:0007669"/>
    <property type="project" value="UniProtKB-KW"/>
</dbReference>
<evidence type="ECO:0000313" key="4">
    <source>
        <dbReference type="EMBL" id="OEY97408.1"/>
    </source>
</evidence>
<dbReference type="NCBIfam" id="TIGR00125">
    <property type="entry name" value="cyt_tran_rel"/>
    <property type="match status" value="1"/>
</dbReference>
<organism evidence="4 5">
    <name type="scientific">Acinetobacter qingfengensis</name>
    <dbReference type="NCBI Taxonomy" id="1262585"/>
    <lineage>
        <taxon>Bacteria</taxon>
        <taxon>Pseudomonadati</taxon>
        <taxon>Pseudomonadota</taxon>
        <taxon>Gammaproteobacteria</taxon>
        <taxon>Moraxellales</taxon>
        <taxon>Moraxellaceae</taxon>
        <taxon>Acinetobacter</taxon>
    </lineage>
</organism>
<dbReference type="SUPFAM" id="SSF52374">
    <property type="entry name" value="Nucleotidylyl transferase"/>
    <property type="match status" value="1"/>
</dbReference>
<keyword evidence="1 4" id="KW-0808">Transferase</keyword>
<dbReference type="STRING" id="1262585.BJI46_09905"/>
<dbReference type="EMBL" id="MKKK01000009">
    <property type="protein sequence ID" value="OEY97408.1"/>
    <property type="molecule type" value="Genomic_DNA"/>
</dbReference>
<keyword evidence="5" id="KW-1185">Reference proteome</keyword>